<feature type="transmembrane region" description="Helical" evidence="8">
    <location>
        <begin position="94"/>
        <end position="112"/>
    </location>
</feature>
<dbReference type="PANTHER" id="PTHR30586:SF0">
    <property type="entry name" value="ION-TRANSLOCATING OXIDOREDUCTASE COMPLEX SUBUNIT E"/>
    <property type="match status" value="1"/>
</dbReference>
<evidence type="ECO:0000256" key="3">
    <source>
        <dbReference type="ARBA" id="ARBA00022692"/>
    </source>
</evidence>
<feature type="transmembrane region" description="Helical" evidence="8">
    <location>
        <begin position="124"/>
        <end position="147"/>
    </location>
</feature>
<evidence type="ECO:0000313" key="10">
    <source>
        <dbReference type="Proteomes" id="UP000229703"/>
    </source>
</evidence>
<dbReference type="InterPro" id="IPR010968">
    <property type="entry name" value="RnfE"/>
</dbReference>
<proteinExistence type="inferred from homology"/>
<dbReference type="GO" id="GO:0022900">
    <property type="term" value="P:electron transport chain"/>
    <property type="evidence" value="ECO:0007669"/>
    <property type="project" value="UniProtKB-UniRule"/>
</dbReference>
<feature type="transmembrane region" description="Helical" evidence="8">
    <location>
        <begin position="71"/>
        <end position="88"/>
    </location>
</feature>
<feature type="transmembrane region" description="Helical" evidence="8">
    <location>
        <begin position="40"/>
        <end position="59"/>
    </location>
</feature>
<keyword evidence="7 8" id="KW-0472">Membrane</keyword>
<evidence type="ECO:0000256" key="5">
    <source>
        <dbReference type="ARBA" id="ARBA00022982"/>
    </source>
</evidence>
<dbReference type="NCBIfam" id="NF009070">
    <property type="entry name" value="PRK12405.1"/>
    <property type="match status" value="1"/>
</dbReference>
<gene>
    <name evidence="8" type="primary">rnfE</name>
    <name evidence="9" type="ORF">COZ37_06600</name>
</gene>
<comment type="function">
    <text evidence="8">Part of a membrane-bound complex that couples electron transfer with translocation of ions across the membrane.</text>
</comment>
<keyword evidence="3 8" id="KW-0812">Transmembrane</keyword>
<comment type="subcellular location">
    <subcellularLocation>
        <location evidence="8">Cell membrane</location>
        <topology evidence="8">Multi-pass membrane protein</topology>
    </subcellularLocation>
    <subcellularLocation>
        <location evidence="1">Endomembrane system</location>
        <topology evidence="1">Multi-pass membrane protein</topology>
    </subcellularLocation>
</comment>
<dbReference type="EC" id="7.-.-.-" evidence="8"/>
<keyword evidence="6 8" id="KW-1133">Transmembrane helix</keyword>
<dbReference type="Proteomes" id="UP000229703">
    <property type="component" value="Unassembled WGS sequence"/>
</dbReference>
<dbReference type="NCBIfam" id="TIGR01948">
    <property type="entry name" value="rnfE"/>
    <property type="match status" value="1"/>
</dbReference>
<dbReference type="HAMAP" id="MF_00478">
    <property type="entry name" value="RsxE_RnfE"/>
    <property type="match status" value="1"/>
</dbReference>
<keyword evidence="8" id="KW-1003">Cell membrane</keyword>
<dbReference type="EMBL" id="PFJK01000288">
    <property type="protein sequence ID" value="PIX76683.1"/>
    <property type="molecule type" value="Genomic_DNA"/>
</dbReference>
<evidence type="ECO:0000256" key="8">
    <source>
        <dbReference type="HAMAP-Rule" id="MF_00478"/>
    </source>
</evidence>
<dbReference type="GO" id="GO:0005886">
    <property type="term" value="C:plasma membrane"/>
    <property type="evidence" value="ECO:0007669"/>
    <property type="project" value="UniProtKB-SubCell"/>
</dbReference>
<protein>
    <recommendedName>
        <fullName evidence="8">Ion-translocating oxidoreductase complex subunit E</fullName>
        <ecNumber evidence="8">7.-.-.-</ecNumber>
    </recommendedName>
    <alternativeName>
        <fullName evidence="8">Rnf electron transport complex subunit E</fullName>
    </alternativeName>
</protein>
<comment type="similarity">
    <text evidence="8">Belongs to the NqrDE/RnfAE family.</text>
</comment>
<dbReference type="PANTHER" id="PTHR30586">
    <property type="entry name" value="ELECTRON TRANSPORT COMPLEX PROTEIN RNFE"/>
    <property type="match status" value="1"/>
</dbReference>
<comment type="caution">
    <text evidence="9">The sequence shown here is derived from an EMBL/GenBank/DDBJ whole genome shotgun (WGS) entry which is preliminary data.</text>
</comment>
<dbReference type="PIRSF" id="PIRSF006102">
    <property type="entry name" value="NQR_DE"/>
    <property type="match status" value="1"/>
</dbReference>
<dbReference type="AlphaFoldDB" id="A0A2M7M1V4"/>
<dbReference type="Pfam" id="PF02508">
    <property type="entry name" value="Rnf-Nqr"/>
    <property type="match status" value="1"/>
</dbReference>
<keyword evidence="2 8" id="KW-0813">Transport</keyword>
<evidence type="ECO:0000256" key="2">
    <source>
        <dbReference type="ARBA" id="ARBA00022448"/>
    </source>
</evidence>
<keyword evidence="4 8" id="KW-1278">Translocase</keyword>
<keyword evidence="5 8" id="KW-0249">Electron transport</keyword>
<evidence type="ECO:0000313" key="9">
    <source>
        <dbReference type="EMBL" id="PIX76683.1"/>
    </source>
</evidence>
<evidence type="ECO:0000256" key="6">
    <source>
        <dbReference type="ARBA" id="ARBA00022989"/>
    </source>
</evidence>
<reference evidence="10" key="1">
    <citation type="submission" date="2017-09" db="EMBL/GenBank/DDBJ databases">
        <title>Depth-based differentiation of microbial function through sediment-hosted aquifers and enrichment of novel symbionts in the deep terrestrial subsurface.</title>
        <authorList>
            <person name="Probst A.J."/>
            <person name="Ladd B."/>
            <person name="Jarett J.K."/>
            <person name="Geller-Mcgrath D.E."/>
            <person name="Sieber C.M.K."/>
            <person name="Emerson J.B."/>
            <person name="Anantharaman K."/>
            <person name="Thomas B.C."/>
            <person name="Malmstrom R."/>
            <person name="Stieglmeier M."/>
            <person name="Klingl A."/>
            <person name="Woyke T."/>
            <person name="Ryan C.M."/>
            <person name="Banfield J.F."/>
        </authorList>
    </citation>
    <scope>NUCLEOTIDE SEQUENCE [LARGE SCALE GENOMIC DNA]</scope>
</reference>
<evidence type="ECO:0000256" key="7">
    <source>
        <dbReference type="ARBA" id="ARBA00023136"/>
    </source>
</evidence>
<organism evidence="9 10">
    <name type="scientific">bacterium (Candidatus Ratteibacteria) CG_4_10_14_3_um_filter_41_18</name>
    <dbReference type="NCBI Taxonomy" id="2014287"/>
    <lineage>
        <taxon>Bacteria</taxon>
        <taxon>Candidatus Ratteibacteria</taxon>
    </lineage>
</organism>
<name>A0A2M7M1V4_9BACT</name>
<evidence type="ECO:0000256" key="1">
    <source>
        <dbReference type="ARBA" id="ARBA00004127"/>
    </source>
</evidence>
<dbReference type="InterPro" id="IPR003667">
    <property type="entry name" value="NqrDE/RnfAE"/>
</dbReference>
<comment type="subunit">
    <text evidence="8">The complex is composed of six subunits: RnfA, RnfB, RnfC, RnfD, RnfE and RnfG.</text>
</comment>
<evidence type="ECO:0000256" key="4">
    <source>
        <dbReference type="ARBA" id="ARBA00022967"/>
    </source>
</evidence>
<feature type="transmembrane region" description="Helical" evidence="8">
    <location>
        <begin position="167"/>
        <end position="189"/>
    </location>
</feature>
<dbReference type="GO" id="GO:0012505">
    <property type="term" value="C:endomembrane system"/>
    <property type="evidence" value="ECO:0007669"/>
    <property type="project" value="UniProtKB-SubCell"/>
</dbReference>
<accession>A0A2M7M1V4</accession>
<sequence>MKRWINVFSKGLFPENPILALLLGLCPVLAVSTSATDALGMGIAFSFVLLFSNIIISSLRRFTPHHIRIPIFIVVIATFVTITDYLVAAYSPQLHRNLGVFLPLIVVNCIVLGRAEAFACKNNLFLSFADAVGMGAGFTIVIVLIAVIREVLGAGTIFGKMIMPGNYHPFILMILPPGAFILMAFLIALQKNLAPSPPSSSPLGERKHR</sequence>